<reference evidence="8" key="1">
    <citation type="submission" date="2016-05" db="EMBL/GenBank/DDBJ databases">
        <title>Comparative genomics of biotechnologically important yeasts.</title>
        <authorList>
            <consortium name="DOE Joint Genome Institute"/>
            <person name="Riley R."/>
            <person name="Haridas S."/>
            <person name="Wolfe K.H."/>
            <person name="Lopes M.R."/>
            <person name="Hittinger C.T."/>
            <person name="Goker M."/>
            <person name="Salamov A."/>
            <person name="Wisecaver J."/>
            <person name="Long T.M."/>
            <person name="Aerts A.L."/>
            <person name="Barry K."/>
            <person name="Choi C."/>
            <person name="Clum A."/>
            <person name="Coughlan A.Y."/>
            <person name="Deshpande S."/>
            <person name="Douglass A.P."/>
            <person name="Hanson S.J."/>
            <person name="Klenk H.-P."/>
            <person name="Labutti K."/>
            <person name="Lapidus A."/>
            <person name="Lindquist E."/>
            <person name="Lipzen A."/>
            <person name="Meier-Kolthoff J.P."/>
            <person name="Ohm R.A."/>
            <person name="Otillar R.P."/>
            <person name="Pangilinan J."/>
            <person name="Peng Y."/>
            <person name="Rokas A."/>
            <person name="Rosa C.A."/>
            <person name="Scheuner C."/>
            <person name="Sibirny A.A."/>
            <person name="Slot J.C."/>
            <person name="Stielow J.B."/>
            <person name="Sun H."/>
            <person name="Kurtzman C.P."/>
            <person name="Blackwell M."/>
            <person name="Grigoriev I.V."/>
            <person name="Jeffries T.W."/>
        </authorList>
    </citation>
    <scope>NUCLEOTIDE SEQUENCE [LARGE SCALE GENOMIC DNA]</scope>
    <source>
        <strain evidence="8">DSM 1968</strain>
    </source>
</reference>
<evidence type="ECO:0000256" key="2">
    <source>
        <dbReference type="ARBA" id="ARBA00038332"/>
    </source>
</evidence>
<keyword evidence="8" id="KW-1185">Reference proteome</keyword>
<dbReference type="Proteomes" id="UP000095038">
    <property type="component" value="Unassembled WGS sequence"/>
</dbReference>
<dbReference type="GO" id="GO:0110085">
    <property type="term" value="C:mitotic actomyosin contractile ring"/>
    <property type="evidence" value="ECO:0007669"/>
    <property type="project" value="EnsemblFungi"/>
</dbReference>
<dbReference type="GO" id="GO:0031030">
    <property type="term" value="P:negative regulation of septation initiation signaling"/>
    <property type="evidence" value="ECO:0007669"/>
    <property type="project" value="EnsemblFungi"/>
</dbReference>
<dbReference type="GO" id="GO:0090443">
    <property type="term" value="C:FAR/SIN/STRIPAK complex"/>
    <property type="evidence" value="ECO:0007669"/>
    <property type="project" value="EnsemblFungi"/>
</dbReference>
<dbReference type="Pfam" id="PF22646">
    <property type="entry name" value="PPP2R1A-like_HEAT"/>
    <property type="match status" value="2"/>
</dbReference>
<feature type="repeat" description="HEAT" evidence="3">
    <location>
        <begin position="449"/>
        <end position="487"/>
    </location>
</feature>
<dbReference type="InParanoid" id="A0A1D2VLY4"/>
<dbReference type="GO" id="GO:0005829">
    <property type="term" value="C:cytosol"/>
    <property type="evidence" value="ECO:0007669"/>
    <property type="project" value="TreeGrafter"/>
</dbReference>
<dbReference type="FunCoup" id="A0A1D2VLY4">
    <property type="interactions" value="476"/>
</dbReference>
<dbReference type="GeneID" id="30966511"/>
<dbReference type="GO" id="GO:0007094">
    <property type="term" value="P:mitotic spindle assembly checkpoint signaling"/>
    <property type="evidence" value="ECO:0007669"/>
    <property type="project" value="EnsemblFungi"/>
</dbReference>
<feature type="repeat" description="HEAT" evidence="3">
    <location>
        <begin position="112"/>
        <end position="150"/>
    </location>
</feature>
<feature type="repeat" description="HEAT" evidence="3">
    <location>
        <begin position="410"/>
        <end position="448"/>
    </location>
</feature>
<keyword evidence="4" id="KW-0175">Coiled coil</keyword>
<dbReference type="OrthoDB" id="340346at2759"/>
<dbReference type="InterPro" id="IPR054573">
    <property type="entry name" value="PP2A/SF3B1-like_HEAT"/>
</dbReference>
<dbReference type="PROSITE" id="PS50077">
    <property type="entry name" value="HEAT_REPEAT"/>
    <property type="match status" value="9"/>
</dbReference>
<dbReference type="EMBL" id="KV454477">
    <property type="protein sequence ID" value="ODV62577.1"/>
    <property type="molecule type" value="Genomic_DNA"/>
</dbReference>
<dbReference type="GO" id="GO:0000159">
    <property type="term" value="C:protein phosphatase type 2A complex"/>
    <property type="evidence" value="ECO:0007669"/>
    <property type="project" value="EnsemblFungi"/>
</dbReference>
<feature type="domain" description="Phosphatase PP2A regulatory subunit A/Splicing factor 3B subunit 1-like HEAT repeat" evidence="6">
    <location>
        <begin position="445"/>
        <end position="517"/>
    </location>
</feature>
<dbReference type="GO" id="GO:0006417">
    <property type="term" value="P:regulation of translation"/>
    <property type="evidence" value="ECO:0007669"/>
    <property type="project" value="EnsemblFungi"/>
</dbReference>
<dbReference type="Gene3D" id="1.25.10.10">
    <property type="entry name" value="Leucine-rich Repeat Variant"/>
    <property type="match status" value="1"/>
</dbReference>
<feature type="repeat" description="HEAT" evidence="3">
    <location>
        <begin position="370"/>
        <end position="405"/>
    </location>
</feature>
<feature type="repeat" description="HEAT" evidence="3">
    <location>
        <begin position="331"/>
        <end position="367"/>
    </location>
</feature>
<feature type="coiled-coil region" evidence="4">
    <location>
        <begin position="212"/>
        <end position="248"/>
    </location>
</feature>
<feature type="domain" description="Phosphatase PP2A regulatory subunit A/Splicing factor 3B subunit 1-like HEAT repeat" evidence="6">
    <location>
        <begin position="369"/>
        <end position="441"/>
    </location>
</feature>
<feature type="compositionally biased region" description="Basic and acidic residues" evidence="5">
    <location>
        <begin position="727"/>
        <end position="741"/>
    </location>
</feature>
<feature type="repeat" description="HEAT" evidence="3">
    <location>
        <begin position="189"/>
        <end position="227"/>
    </location>
</feature>
<evidence type="ECO:0000256" key="5">
    <source>
        <dbReference type="SAM" id="MobiDB-lite"/>
    </source>
</evidence>
<organism evidence="7 8">
    <name type="scientific">Ascoidea rubescens DSM 1968</name>
    <dbReference type="NCBI Taxonomy" id="1344418"/>
    <lineage>
        <taxon>Eukaryota</taxon>
        <taxon>Fungi</taxon>
        <taxon>Dikarya</taxon>
        <taxon>Ascomycota</taxon>
        <taxon>Saccharomycotina</taxon>
        <taxon>Saccharomycetes</taxon>
        <taxon>Ascoideaceae</taxon>
        <taxon>Ascoidea</taxon>
    </lineage>
</organism>
<dbReference type="InterPro" id="IPR021133">
    <property type="entry name" value="HEAT_type_2"/>
</dbReference>
<dbReference type="InterPro" id="IPR011989">
    <property type="entry name" value="ARM-like"/>
</dbReference>
<dbReference type="InterPro" id="IPR000357">
    <property type="entry name" value="HEAT"/>
</dbReference>
<feature type="region of interest" description="Disordered" evidence="5">
    <location>
        <begin position="1"/>
        <end position="21"/>
    </location>
</feature>
<dbReference type="PANTHER" id="PTHR10648:SF4">
    <property type="entry name" value="PROTEIN PHOSPHATASE 2 (FORMERLY 2A), REGULATORY SUBUNIT A, BETA ISOFORM-RELATED"/>
    <property type="match status" value="1"/>
</dbReference>
<feature type="repeat" description="HEAT" evidence="3">
    <location>
        <begin position="757"/>
        <end position="795"/>
    </location>
</feature>
<evidence type="ECO:0000259" key="6">
    <source>
        <dbReference type="Pfam" id="PF22646"/>
    </source>
</evidence>
<evidence type="ECO:0000256" key="1">
    <source>
        <dbReference type="ARBA" id="ARBA00022737"/>
    </source>
</evidence>
<proteinExistence type="inferred from homology"/>
<evidence type="ECO:0000313" key="7">
    <source>
        <dbReference type="EMBL" id="ODV62577.1"/>
    </source>
</evidence>
<dbReference type="AlphaFoldDB" id="A0A1D2VLY4"/>
<feature type="repeat" description="HEAT" evidence="3">
    <location>
        <begin position="488"/>
        <end position="526"/>
    </location>
</feature>
<dbReference type="InterPro" id="IPR051023">
    <property type="entry name" value="PP2A_Regulatory_Subunit_A"/>
</dbReference>
<protein>
    <submittedName>
        <fullName evidence="7">ARM repeat-containing protein</fullName>
    </submittedName>
</protein>
<keyword evidence="1" id="KW-0677">Repeat</keyword>
<evidence type="ECO:0000256" key="4">
    <source>
        <dbReference type="SAM" id="Coils"/>
    </source>
</evidence>
<feature type="repeat" description="HEAT" evidence="3">
    <location>
        <begin position="656"/>
        <end position="694"/>
    </location>
</feature>
<sequence>MEFQQSQLNQHDQLQLQDSDQSQNDSINEILYPLALLMDELKHDDVQTRVLATQRLDTIAIALGPERARNELIPFLQDVAQDDEEEVFAVLAEKLNSNFVNYLGGPSYATILLPILQILCSMEEPIVRDKAINSLNDLATILSQNQINNDFLNLISQLSQGDWFSSRVASCGLFRSVLIKVDSTKRKNLLSAYLKLIQDDSPMVKRAAGNHLSNLIDLLSQLESLHQNKNKNTQNNLENSNINNLEANTADDTDNLKIDDNNLTITDKNDTHPISLPDPPNNNDWELIFQMFNSLTNDEQDSVKFLSVDVLISILNYFNHHKEDSSHNQDLLEIFLKLCTDESWRVRYMIADKFQKIALYYSSDDIKLKLLPQFISLMQDNEAEVRKAISKQLTDFSKLIPSKEIIINRMIYHVVELANDKNEAVRSSLASEITGLAPLLGKTHTTNSLLPIFLSMLKDDFPEVRLNIISKLTVVNDVIGIKLLSNSLLPAITELAKDKQWRVRLAIIKHIPLLAKQLGITFFNRELGSLSLSWLWDSVYSIRNAAVNNLKQLTEIFGAEWAKTEVIKKILNNEILESYRLQNPELFENQGEVTQNQLHNQVIQNRTDTGVLFDDTFDELSSSLMNNFIYRITCLFTLKSLTIALANDKDLIINDILPFILKNAKDDVANIRFNVATTLLTITQVLLNKFSENNSADDNLENVNKNINSFSILENNNINNNTNNINENDKKEDPSKLKVDDSPEDIEKYLNIINTQIVKTLTQLASDKDEDVRFFSNKSLNAVQTILSEFNKKDSKIQENTESPK</sequence>
<dbReference type="GO" id="GO:0030952">
    <property type="term" value="P:establishment or maintenance of cytoskeleton polarity"/>
    <property type="evidence" value="ECO:0007669"/>
    <property type="project" value="EnsemblFungi"/>
</dbReference>
<dbReference type="SUPFAM" id="SSF48371">
    <property type="entry name" value="ARM repeat"/>
    <property type="match status" value="1"/>
</dbReference>
<name>A0A1D2VLY4_9ASCO</name>
<dbReference type="GO" id="GO:0005934">
    <property type="term" value="C:cellular bud tip"/>
    <property type="evidence" value="ECO:0007669"/>
    <property type="project" value="EnsemblFungi"/>
</dbReference>
<dbReference type="Pfam" id="PF02985">
    <property type="entry name" value="HEAT"/>
    <property type="match status" value="1"/>
</dbReference>
<dbReference type="PANTHER" id="PTHR10648">
    <property type="entry name" value="SERINE/THREONINE-PROTEIN PHOSPHATASE PP2A 65 KDA REGULATORY SUBUNIT"/>
    <property type="match status" value="1"/>
</dbReference>
<dbReference type="STRING" id="1344418.A0A1D2VLY4"/>
<dbReference type="GO" id="GO:0005935">
    <property type="term" value="C:cellular bud neck"/>
    <property type="evidence" value="ECO:0007669"/>
    <property type="project" value="EnsemblFungi"/>
</dbReference>
<dbReference type="GO" id="GO:1990813">
    <property type="term" value="P:meiotic centromeric cohesion protection in anaphase I"/>
    <property type="evidence" value="ECO:0007669"/>
    <property type="project" value="EnsemblFungi"/>
</dbReference>
<gene>
    <name evidence="7" type="ORF">ASCRUDRAFT_74932</name>
</gene>
<dbReference type="InterPro" id="IPR016024">
    <property type="entry name" value="ARM-type_fold"/>
</dbReference>
<feature type="region of interest" description="Disordered" evidence="5">
    <location>
        <begin position="718"/>
        <end position="741"/>
    </location>
</feature>
<dbReference type="GO" id="GO:0005634">
    <property type="term" value="C:nucleus"/>
    <property type="evidence" value="ECO:0007669"/>
    <property type="project" value="EnsemblFungi"/>
</dbReference>
<accession>A0A1D2VLY4</accession>
<evidence type="ECO:0000313" key="8">
    <source>
        <dbReference type="Proteomes" id="UP000095038"/>
    </source>
</evidence>
<dbReference type="GO" id="GO:0019888">
    <property type="term" value="F:protein phosphatase regulator activity"/>
    <property type="evidence" value="ECO:0007669"/>
    <property type="project" value="TreeGrafter"/>
</dbReference>
<dbReference type="GO" id="GO:0000775">
    <property type="term" value="C:chromosome, centromeric region"/>
    <property type="evidence" value="ECO:0007669"/>
    <property type="project" value="EnsemblFungi"/>
</dbReference>
<comment type="similarity">
    <text evidence="2">Belongs to the phosphatase 2A regulatory subunit A family.</text>
</comment>
<evidence type="ECO:0000256" key="3">
    <source>
        <dbReference type="PROSITE-ProRule" id="PRU00103"/>
    </source>
</evidence>
<dbReference type="GO" id="GO:0043332">
    <property type="term" value="C:mating projection tip"/>
    <property type="evidence" value="ECO:0007669"/>
    <property type="project" value="EnsemblFungi"/>
</dbReference>
<dbReference type="GO" id="GO:0005816">
    <property type="term" value="C:spindle pole body"/>
    <property type="evidence" value="ECO:0007669"/>
    <property type="project" value="EnsemblFungi"/>
</dbReference>
<dbReference type="GO" id="GO:0004722">
    <property type="term" value="F:protein serine/threonine phosphatase activity"/>
    <property type="evidence" value="ECO:0007669"/>
    <property type="project" value="EnsemblFungi"/>
</dbReference>
<dbReference type="RefSeq" id="XP_020048884.1">
    <property type="nucleotide sequence ID" value="XM_020192875.1"/>
</dbReference>